<reference evidence="2" key="1">
    <citation type="submission" date="2021-01" db="EMBL/GenBank/DDBJ databases">
        <title>Caligus Genome Assembly.</title>
        <authorList>
            <person name="Gallardo-Escarate C."/>
        </authorList>
    </citation>
    <scope>NUCLEOTIDE SEQUENCE [LARGE SCALE GENOMIC DNA]</scope>
</reference>
<dbReference type="Proteomes" id="UP000595437">
    <property type="component" value="Chromosome 15"/>
</dbReference>
<keyword evidence="2" id="KW-1185">Reference proteome</keyword>
<evidence type="ECO:0000313" key="2">
    <source>
        <dbReference type="Proteomes" id="UP000595437"/>
    </source>
</evidence>
<proteinExistence type="predicted"/>
<feature type="non-terminal residue" evidence="1">
    <location>
        <position position="155"/>
    </location>
</feature>
<protein>
    <submittedName>
        <fullName evidence="1">Uncharacterized protein</fullName>
    </submittedName>
</protein>
<evidence type="ECO:0000313" key="1">
    <source>
        <dbReference type="EMBL" id="QQP36420.1"/>
    </source>
</evidence>
<name>A0A7T8GRU1_CALRO</name>
<sequence length="155" mass="16345">MLGRVSYAAAVTNVPRLTGPLKAARSIQVSINNAARSLLGVRASSHVWIDALLHKAGLPSLNGISVRAVAMETWKCFASRDGSNGDRNPVGKILFGAQGGIRSTRSSTAGLIRSPLPKSVATFVTSAAAIWNSSPQLRNAKTMREAHVVAKSLEK</sequence>
<gene>
    <name evidence="1" type="ORF">FKW44_021516</name>
</gene>
<dbReference type="AlphaFoldDB" id="A0A7T8GRU1"/>
<dbReference type="EMBL" id="CP045904">
    <property type="protein sequence ID" value="QQP36420.1"/>
    <property type="molecule type" value="Genomic_DNA"/>
</dbReference>
<organism evidence="1 2">
    <name type="scientific">Caligus rogercresseyi</name>
    <name type="common">Sea louse</name>
    <dbReference type="NCBI Taxonomy" id="217165"/>
    <lineage>
        <taxon>Eukaryota</taxon>
        <taxon>Metazoa</taxon>
        <taxon>Ecdysozoa</taxon>
        <taxon>Arthropoda</taxon>
        <taxon>Crustacea</taxon>
        <taxon>Multicrustacea</taxon>
        <taxon>Hexanauplia</taxon>
        <taxon>Copepoda</taxon>
        <taxon>Siphonostomatoida</taxon>
        <taxon>Caligidae</taxon>
        <taxon>Caligus</taxon>
    </lineage>
</organism>
<accession>A0A7T8GRU1</accession>